<evidence type="ECO:0000313" key="17">
    <source>
        <dbReference type="Proteomes" id="UP000644147"/>
    </source>
</evidence>
<evidence type="ECO:0000256" key="14">
    <source>
        <dbReference type="HAMAP-Rule" id="MF_02239"/>
    </source>
</evidence>
<dbReference type="PIRSF" id="PIRSF004638">
    <property type="entry name" value="UCP004638"/>
    <property type="match status" value="1"/>
</dbReference>
<comment type="pathway">
    <text evidence="2 14 15">Porphyrin-containing compound metabolism; protoporphyrin-IX biosynthesis; protoporphyrin-IX from protoporphyrinogen-IX: step 1/1.</text>
</comment>
<keyword evidence="6 14" id="KW-0349">Heme</keyword>
<keyword evidence="5 14" id="KW-1003">Cell membrane</keyword>
<proteinExistence type="inferred from homology"/>
<dbReference type="PANTHER" id="PTHR40255:SF1">
    <property type="entry name" value="PROTOPORPHYRINOGEN IX OXIDASE"/>
    <property type="match status" value="1"/>
</dbReference>
<keyword evidence="10 14" id="KW-0560">Oxidoreductase</keyword>
<dbReference type="Proteomes" id="UP000644147">
    <property type="component" value="Unassembled WGS sequence"/>
</dbReference>
<comment type="caution">
    <text evidence="16">The sequence shown here is derived from an EMBL/GenBank/DDBJ whole genome shotgun (WGS) entry which is preliminary data.</text>
</comment>
<evidence type="ECO:0000256" key="6">
    <source>
        <dbReference type="ARBA" id="ARBA00022617"/>
    </source>
</evidence>
<dbReference type="EC" id="1.3.99.-" evidence="14 15"/>
<evidence type="ECO:0000256" key="9">
    <source>
        <dbReference type="ARBA" id="ARBA00022989"/>
    </source>
</evidence>
<evidence type="ECO:0000256" key="8">
    <source>
        <dbReference type="ARBA" id="ARBA00022723"/>
    </source>
</evidence>
<accession>A0ABS1BXQ2</accession>
<comment type="similarity">
    <text evidence="3 14 15">Belongs to the HemJ family.</text>
</comment>
<feature type="transmembrane region" description="Helical" evidence="14">
    <location>
        <begin position="84"/>
        <end position="103"/>
    </location>
</feature>
<dbReference type="HAMAP" id="MF_02239">
    <property type="entry name" value="HemJ"/>
    <property type="match status" value="1"/>
</dbReference>
<evidence type="ECO:0000256" key="2">
    <source>
        <dbReference type="ARBA" id="ARBA00005073"/>
    </source>
</evidence>
<protein>
    <recommendedName>
        <fullName evidence="4 14">Protoporphyrinogen IX oxidase</fullName>
        <shortName evidence="14">PPO</shortName>
        <ecNumber evidence="14 15">1.3.99.-</ecNumber>
    </recommendedName>
</protein>
<gene>
    <name evidence="16" type="ORF">I5M27_01690</name>
</gene>
<dbReference type="Pfam" id="PF03653">
    <property type="entry name" value="UPF0093"/>
    <property type="match status" value="1"/>
</dbReference>
<evidence type="ECO:0000256" key="15">
    <source>
        <dbReference type="PIRNR" id="PIRNR004638"/>
    </source>
</evidence>
<comment type="cofactor">
    <cofactor evidence="14 15">
        <name>heme b</name>
        <dbReference type="ChEBI" id="CHEBI:60344"/>
    </cofactor>
    <text evidence="14 15">Binds 1 heme b (iron(II)-protoporphyrin IX) group per subunit.</text>
</comment>
<comment type="function">
    <text evidence="14 15">Catalyzes the oxidation of protoporphyrinogen IX to protoporphyrin IX.</text>
</comment>
<keyword evidence="11 14" id="KW-0408">Iron</keyword>
<evidence type="ECO:0000313" key="16">
    <source>
        <dbReference type="EMBL" id="MBK0401677.1"/>
    </source>
</evidence>
<feature type="transmembrane region" description="Helical" evidence="14">
    <location>
        <begin position="6"/>
        <end position="34"/>
    </location>
</feature>
<dbReference type="PANTHER" id="PTHR40255">
    <property type="entry name" value="UPF0093 MEMBRANE PROTEIN SLR1790"/>
    <property type="match status" value="1"/>
</dbReference>
<feature type="binding site" description="axial binding residue" evidence="14">
    <location>
        <position position="91"/>
    </location>
    <ligand>
        <name>heme</name>
        <dbReference type="ChEBI" id="CHEBI:30413"/>
    </ligand>
    <ligandPart>
        <name>Fe</name>
        <dbReference type="ChEBI" id="CHEBI:18248"/>
    </ligandPart>
</feature>
<keyword evidence="8 14" id="KW-0479">Metal-binding</keyword>
<dbReference type="RefSeq" id="WP_200504298.1">
    <property type="nucleotide sequence ID" value="NZ_JAEHFX010000001.1"/>
</dbReference>
<evidence type="ECO:0000256" key="3">
    <source>
        <dbReference type="ARBA" id="ARBA00006501"/>
    </source>
</evidence>
<reference evidence="16 17" key="1">
    <citation type="submission" date="2020-12" db="EMBL/GenBank/DDBJ databases">
        <title>Bacterial novel species Adhaeribacter sp. BT258 isolated from soil.</title>
        <authorList>
            <person name="Jung H.-Y."/>
        </authorList>
    </citation>
    <scope>NUCLEOTIDE SEQUENCE [LARGE SCALE GENOMIC DNA]</scope>
    <source>
        <strain evidence="16 17">BT258</strain>
    </source>
</reference>
<keyword evidence="12 14" id="KW-0472">Membrane</keyword>
<evidence type="ECO:0000256" key="4">
    <source>
        <dbReference type="ARBA" id="ARBA00017504"/>
    </source>
</evidence>
<name>A0ABS1BXQ2_9BACT</name>
<feature type="binding site" description="axial binding residue" evidence="14">
    <location>
        <position position="9"/>
    </location>
    <ligand>
        <name>heme</name>
        <dbReference type="ChEBI" id="CHEBI:30413"/>
    </ligand>
    <ligandPart>
        <name>Fe</name>
        <dbReference type="ChEBI" id="CHEBI:18248"/>
    </ligandPart>
</feature>
<feature type="transmembrane region" description="Helical" evidence="14">
    <location>
        <begin position="55"/>
        <end position="78"/>
    </location>
</feature>
<comment type="subunit">
    <text evidence="14">Homodimer.</text>
</comment>
<evidence type="ECO:0000256" key="10">
    <source>
        <dbReference type="ARBA" id="ARBA00023002"/>
    </source>
</evidence>
<feature type="transmembrane region" description="Helical" evidence="14">
    <location>
        <begin position="124"/>
        <end position="144"/>
    </location>
</feature>
<sequence>MYLYVKALHIIFVVTWFAGLFYIVRLFIYFAEAADKPEPEKSILQTQFKLMQKRLWYGITWPSAILTLLFGVWMLYLYTGFQNIPGWLWLKIAFVAGLFLYQFSCQKIFRQQQNDLVKQTSTQLRIWNEVATLFLFAIVFLVVLKSSLNFIWGVVGLVLFGVILMLAIRIYKKLRTS</sequence>
<evidence type="ECO:0000256" key="12">
    <source>
        <dbReference type="ARBA" id="ARBA00023136"/>
    </source>
</evidence>
<evidence type="ECO:0000256" key="7">
    <source>
        <dbReference type="ARBA" id="ARBA00022692"/>
    </source>
</evidence>
<feature type="transmembrane region" description="Helical" evidence="14">
    <location>
        <begin position="150"/>
        <end position="171"/>
    </location>
</feature>
<comment type="subcellular location">
    <subcellularLocation>
        <location evidence="1 14">Cell membrane</location>
        <topology evidence="1 14">Multi-pass membrane protein</topology>
    </subcellularLocation>
</comment>
<comment type="catalytic activity">
    <reaction evidence="13 14 15">
        <text>protoporphyrinogen IX + 3 A = protoporphyrin IX + 3 AH2</text>
        <dbReference type="Rhea" id="RHEA:62000"/>
        <dbReference type="ChEBI" id="CHEBI:13193"/>
        <dbReference type="ChEBI" id="CHEBI:17499"/>
        <dbReference type="ChEBI" id="CHEBI:57306"/>
        <dbReference type="ChEBI" id="CHEBI:57307"/>
    </reaction>
</comment>
<dbReference type="EMBL" id="JAEHFX010000001">
    <property type="protein sequence ID" value="MBK0401677.1"/>
    <property type="molecule type" value="Genomic_DNA"/>
</dbReference>
<evidence type="ECO:0000256" key="11">
    <source>
        <dbReference type="ARBA" id="ARBA00023004"/>
    </source>
</evidence>
<evidence type="ECO:0000256" key="13">
    <source>
        <dbReference type="ARBA" id="ARBA00048390"/>
    </source>
</evidence>
<evidence type="ECO:0000256" key="1">
    <source>
        <dbReference type="ARBA" id="ARBA00004651"/>
    </source>
</evidence>
<keyword evidence="9 14" id="KW-1133">Transmembrane helix</keyword>
<dbReference type="InterPro" id="IPR005265">
    <property type="entry name" value="HemJ-like"/>
</dbReference>
<keyword evidence="17" id="KW-1185">Reference proteome</keyword>
<evidence type="ECO:0000256" key="5">
    <source>
        <dbReference type="ARBA" id="ARBA00022475"/>
    </source>
</evidence>
<organism evidence="16 17">
    <name type="scientific">Adhaeribacter terrigena</name>
    <dbReference type="NCBI Taxonomy" id="2793070"/>
    <lineage>
        <taxon>Bacteria</taxon>
        <taxon>Pseudomonadati</taxon>
        <taxon>Bacteroidota</taxon>
        <taxon>Cytophagia</taxon>
        <taxon>Cytophagales</taxon>
        <taxon>Hymenobacteraceae</taxon>
        <taxon>Adhaeribacter</taxon>
    </lineage>
</organism>
<keyword evidence="7 14" id="KW-0812">Transmembrane</keyword>